<dbReference type="Gene3D" id="2.60.120.620">
    <property type="entry name" value="q2cbj1_9rhob like domain"/>
    <property type="match status" value="1"/>
</dbReference>
<keyword evidence="2" id="KW-1185">Reference proteome</keyword>
<dbReference type="Proteomes" id="UP000738376">
    <property type="component" value="Unassembled WGS sequence"/>
</dbReference>
<name>A0ABX1LQ56_9CYAN</name>
<evidence type="ECO:0000313" key="1">
    <source>
        <dbReference type="EMBL" id="NMF58248.1"/>
    </source>
</evidence>
<reference evidence="1 2" key="1">
    <citation type="submission" date="2020-03" db="EMBL/GenBank/DDBJ databases">
        <title>Draft Genome Sequence of 2-Methylisoborneol Producing Pseudanabaena yagii Strain GIHE-NHR1 Isolated from North Han River in South Korea.</title>
        <authorList>
            <person name="Jeong J."/>
        </authorList>
    </citation>
    <scope>NUCLEOTIDE SEQUENCE [LARGE SCALE GENOMIC DNA]</scope>
    <source>
        <strain evidence="1 2">GIHE-NHR1</strain>
    </source>
</reference>
<proteinExistence type="predicted"/>
<evidence type="ECO:0000313" key="2">
    <source>
        <dbReference type="Proteomes" id="UP000738376"/>
    </source>
</evidence>
<comment type="caution">
    <text evidence="1">The sequence shown here is derived from an EMBL/GenBank/DDBJ whole genome shotgun (WGS) entry which is preliminary data.</text>
</comment>
<protein>
    <recommendedName>
        <fullName evidence="3">Phytanoyl-CoA dioxygenase</fullName>
    </recommendedName>
</protein>
<sequence length="338" mass="39112">MIQIVISQIFQTIDQLWQRLISIPSDIALFISNLEIIEKELLYPRYQQLLQEHQLLLSSLNPDEVKIVQELEQYGVAVTHLDDLAIPFSDRFLLAAQQISQELRDKAKLPLLYMGKHTLTASAEQIMRYPELFLWGADAKLLRIIENYLKLPVAYDGLSYYYSPADSREAGPRKWHRDKEDWQMIKIGIYINDVDEDGGPFECVTPAANEFINMALNSKSLQKYKTAYQRDLEALLPEQMLDNWRKTCIGKAGTVIFVDTAKYYHRGKPPTKADRSAIFLGYCGRQPRHPFFCGRSPLSQAQLRYMASLLPAEVRDCLTWRDRLKGLGKWIPKNRLKV</sequence>
<gene>
    <name evidence="1" type="ORF">HC246_09500</name>
</gene>
<accession>A0ABX1LQ56</accession>
<dbReference type="RefSeq" id="WP_169363175.1">
    <property type="nucleotide sequence ID" value="NZ_JAAVJL010000001.1"/>
</dbReference>
<dbReference type="SUPFAM" id="SSF51197">
    <property type="entry name" value="Clavaminate synthase-like"/>
    <property type="match status" value="1"/>
</dbReference>
<dbReference type="EMBL" id="JAAVJL010000001">
    <property type="protein sequence ID" value="NMF58248.1"/>
    <property type="molecule type" value="Genomic_DNA"/>
</dbReference>
<evidence type="ECO:0008006" key="3">
    <source>
        <dbReference type="Google" id="ProtNLM"/>
    </source>
</evidence>
<organism evidence="1 2">
    <name type="scientific">Pseudanabaena yagii GIHE-NHR1</name>
    <dbReference type="NCBI Taxonomy" id="2722753"/>
    <lineage>
        <taxon>Bacteria</taxon>
        <taxon>Bacillati</taxon>
        <taxon>Cyanobacteriota</taxon>
        <taxon>Cyanophyceae</taxon>
        <taxon>Pseudanabaenales</taxon>
        <taxon>Pseudanabaenaceae</taxon>
        <taxon>Pseudanabaena</taxon>
        <taxon>Pseudanabaena yagii</taxon>
    </lineage>
</organism>